<dbReference type="InterPro" id="IPR036097">
    <property type="entry name" value="HisK_dim/P_sf"/>
</dbReference>
<dbReference type="InterPro" id="IPR005467">
    <property type="entry name" value="His_kinase_dom"/>
</dbReference>
<dbReference type="InterPro" id="IPR004358">
    <property type="entry name" value="Sig_transdc_His_kin-like_C"/>
</dbReference>
<dbReference type="SUPFAM" id="SSF55874">
    <property type="entry name" value="ATPase domain of HSP90 chaperone/DNA topoisomerase II/histidine kinase"/>
    <property type="match status" value="1"/>
</dbReference>
<evidence type="ECO:0000313" key="5">
    <source>
        <dbReference type="Proteomes" id="UP000528457"/>
    </source>
</evidence>
<gene>
    <name evidence="4" type="ORF">HNR48_001762</name>
</gene>
<evidence type="ECO:0000259" key="3">
    <source>
        <dbReference type="PROSITE" id="PS50109"/>
    </source>
</evidence>
<dbReference type="EMBL" id="JACHHT010000001">
    <property type="protein sequence ID" value="MBB6521484.1"/>
    <property type="molecule type" value="Genomic_DNA"/>
</dbReference>
<dbReference type="EC" id="2.7.13.3" evidence="2"/>
<comment type="catalytic activity">
    <reaction evidence="1">
        <text>ATP + protein L-histidine = ADP + protein N-phospho-L-histidine.</text>
        <dbReference type="EC" id="2.7.13.3"/>
    </reaction>
</comment>
<dbReference type="InParanoid" id="A0A7X0JSJ7"/>
<evidence type="ECO:0000313" key="4">
    <source>
        <dbReference type="EMBL" id="MBB6521484.1"/>
    </source>
</evidence>
<reference evidence="4 5" key="1">
    <citation type="submission" date="2020-08" db="EMBL/GenBank/DDBJ databases">
        <title>Genomic Encyclopedia of Type Strains, Phase IV (KMG-IV): sequencing the most valuable type-strain genomes for metagenomic binning, comparative biology and taxonomic classification.</title>
        <authorList>
            <person name="Goeker M."/>
        </authorList>
    </citation>
    <scope>NUCLEOTIDE SEQUENCE [LARGE SCALE GENOMIC DNA]</scope>
    <source>
        <strain evidence="4 5">DSM 22368</strain>
    </source>
</reference>
<proteinExistence type="predicted"/>
<evidence type="ECO:0000256" key="1">
    <source>
        <dbReference type="ARBA" id="ARBA00000085"/>
    </source>
</evidence>
<dbReference type="PROSITE" id="PS50109">
    <property type="entry name" value="HIS_KIN"/>
    <property type="match status" value="1"/>
</dbReference>
<keyword evidence="4" id="KW-0418">Kinase</keyword>
<dbReference type="SMART" id="SM00387">
    <property type="entry name" value="HATPase_c"/>
    <property type="match status" value="1"/>
</dbReference>
<dbReference type="Gene3D" id="3.30.565.10">
    <property type="entry name" value="Histidine kinase-like ATPase, C-terminal domain"/>
    <property type="match status" value="1"/>
</dbReference>
<name>A0A7X0JSJ7_9GAMM</name>
<keyword evidence="5" id="KW-1185">Reference proteome</keyword>
<dbReference type="PRINTS" id="PR00344">
    <property type="entry name" value="BCTRLSENSOR"/>
</dbReference>
<dbReference type="SUPFAM" id="SSF47384">
    <property type="entry name" value="Homodimeric domain of signal transducing histidine kinase"/>
    <property type="match status" value="1"/>
</dbReference>
<feature type="domain" description="Histidine kinase" evidence="3">
    <location>
        <begin position="29"/>
        <end position="267"/>
    </location>
</feature>
<evidence type="ECO:0000256" key="2">
    <source>
        <dbReference type="ARBA" id="ARBA00012438"/>
    </source>
</evidence>
<dbReference type="CDD" id="cd00075">
    <property type="entry name" value="HATPase"/>
    <property type="match status" value="1"/>
</dbReference>
<dbReference type="GO" id="GO:0000155">
    <property type="term" value="F:phosphorelay sensor kinase activity"/>
    <property type="evidence" value="ECO:0007669"/>
    <property type="project" value="InterPro"/>
</dbReference>
<dbReference type="Pfam" id="PF02518">
    <property type="entry name" value="HATPase_c"/>
    <property type="match status" value="1"/>
</dbReference>
<dbReference type="InterPro" id="IPR003594">
    <property type="entry name" value="HATPase_dom"/>
</dbReference>
<dbReference type="InterPro" id="IPR036890">
    <property type="entry name" value="HATPase_C_sf"/>
</dbReference>
<organism evidence="4 5">
    <name type="scientific">Pseudoteredinibacter isoporae</name>
    <dbReference type="NCBI Taxonomy" id="570281"/>
    <lineage>
        <taxon>Bacteria</taxon>
        <taxon>Pseudomonadati</taxon>
        <taxon>Pseudomonadota</taxon>
        <taxon>Gammaproteobacteria</taxon>
        <taxon>Cellvibrionales</taxon>
        <taxon>Cellvibrionaceae</taxon>
        <taxon>Pseudoteredinibacter</taxon>
    </lineage>
</organism>
<keyword evidence="4" id="KW-0808">Transferase</keyword>
<dbReference type="Gene3D" id="1.10.287.130">
    <property type="match status" value="1"/>
</dbReference>
<protein>
    <recommendedName>
        <fullName evidence="2">histidine kinase</fullName>
        <ecNumber evidence="2">2.7.13.3</ecNumber>
    </recommendedName>
</protein>
<accession>A0A7X0JSJ7</accession>
<dbReference type="Proteomes" id="UP000528457">
    <property type="component" value="Unassembled WGS sequence"/>
</dbReference>
<comment type="caution">
    <text evidence="4">The sequence shown here is derived from an EMBL/GenBank/DDBJ whole genome shotgun (WGS) entry which is preliminary data.</text>
</comment>
<dbReference type="PANTHER" id="PTHR43065">
    <property type="entry name" value="SENSOR HISTIDINE KINASE"/>
    <property type="match status" value="1"/>
</dbReference>
<dbReference type="AlphaFoldDB" id="A0A7X0JSJ7"/>
<sequence length="271" mass="29587">MSTDSKDELLSQLHIAKQRAEELAHMLATMGHEVKTPLGIAVTAASNLELKARRMQQDYKAGKMTQHSLETFLALVTESAGILQANTQRANALMDSFKRMAIDQAQERVRSVELADYFEQLKMSLFPALREARCELKIVCDQELRLSTCPGAFTQLLSNLIMNAIQHARVPGKPLAIQLKTQIQNADAESPQGGVLIELSDNGAGMSPEVRAKAFDSFYTTASEHGGSGLGLSIVAELLKRPLMGSIDCESQLGKGSDFKIFLPNLAVNEN</sequence>
<dbReference type="RefSeq" id="WP_166848376.1">
    <property type="nucleotide sequence ID" value="NZ_JAAONY010000001.1"/>
</dbReference>